<protein>
    <submittedName>
        <fullName evidence="1">Uncharacterized protein</fullName>
    </submittedName>
</protein>
<gene>
    <name evidence="1" type="ORF">FSB76_00065</name>
</gene>
<dbReference type="EMBL" id="CP042437">
    <property type="protein sequence ID" value="QEC74420.1"/>
    <property type="molecule type" value="Genomic_DNA"/>
</dbReference>
<name>A0A5B8VSJ7_9SPHI</name>
<evidence type="ECO:0000313" key="2">
    <source>
        <dbReference type="Proteomes" id="UP000321362"/>
    </source>
</evidence>
<organism evidence="1 2">
    <name type="scientific">Mucilaginibacter ginsenosidivorax</name>
    <dbReference type="NCBI Taxonomy" id="862126"/>
    <lineage>
        <taxon>Bacteria</taxon>
        <taxon>Pseudomonadati</taxon>
        <taxon>Bacteroidota</taxon>
        <taxon>Sphingobacteriia</taxon>
        <taxon>Sphingobacteriales</taxon>
        <taxon>Sphingobacteriaceae</taxon>
        <taxon>Mucilaginibacter</taxon>
    </lineage>
</organism>
<dbReference type="AlphaFoldDB" id="A0A5B8VSJ7"/>
<accession>A0A5B8VSJ7</accession>
<evidence type="ECO:0000313" key="1">
    <source>
        <dbReference type="EMBL" id="QEC74420.1"/>
    </source>
</evidence>
<proteinExistence type="predicted"/>
<dbReference type="RefSeq" id="WP_147051579.1">
    <property type="nucleotide sequence ID" value="NZ_CP042437.1"/>
</dbReference>
<dbReference type="Proteomes" id="UP000321362">
    <property type="component" value="Chromosome"/>
</dbReference>
<dbReference type="KEGG" id="mgk:FSB76_00065"/>
<keyword evidence="2" id="KW-1185">Reference proteome</keyword>
<sequence>MPENIFCAGSPINGIGFLSPWSAPSRPITQITKSATRTTQSIAAPNEKPTEKSIAPAAYDTIIDTMWNSSVCLI</sequence>
<reference evidence="1 2" key="1">
    <citation type="journal article" date="2013" name="J. Microbiol.">
        <title>Mucilaginibacter ginsenosidivorax sp. nov., with ginsenoside converting activity isolated from sediment.</title>
        <authorList>
            <person name="Kim J.K."/>
            <person name="Choi T.E."/>
            <person name="Liu Q.M."/>
            <person name="Park H.Y."/>
            <person name="Yi T.H."/>
            <person name="Yoon M.H."/>
            <person name="Kim S.C."/>
            <person name="Im W.T."/>
        </authorList>
    </citation>
    <scope>NUCLEOTIDE SEQUENCE [LARGE SCALE GENOMIC DNA]</scope>
    <source>
        <strain evidence="1 2">KHI28</strain>
    </source>
</reference>